<reference evidence="1" key="2">
    <citation type="submission" date="2025-08" db="UniProtKB">
        <authorList>
            <consortium name="Ensembl"/>
        </authorList>
    </citation>
    <scope>IDENTIFICATION</scope>
</reference>
<dbReference type="Ensembl" id="ENSSHAT00000039875.1">
    <property type="protein sequence ID" value="ENSSHAP00000032138.1"/>
    <property type="gene ID" value="ENSSHAG00000028670.1"/>
</dbReference>
<reference evidence="1 2" key="1">
    <citation type="journal article" date="2011" name="Proc. Natl. Acad. Sci. U.S.A.">
        <title>Genetic diversity and population structure of the endangered marsupial Sarcophilus harrisii (Tasmanian devil).</title>
        <authorList>
            <person name="Miller W."/>
            <person name="Hayes V.M."/>
            <person name="Ratan A."/>
            <person name="Petersen D.C."/>
            <person name="Wittekindt N.E."/>
            <person name="Miller J."/>
            <person name="Walenz B."/>
            <person name="Knight J."/>
            <person name="Qi J."/>
            <person name="Zhao F."/>
            <person name="Wang Q."/>
            <person name="Bedoya-Reina O.C."/>
            <person name="Katiyar N."/>
            <person name="Tomsho L.P."/>
            <person name="Kasson L.M."/>
            <person name="Hardie R.A."/>
            <person name="Woodbridge P."/>
            <person name="Tindall E.A."/>
            <person name="Bertelsen M.F."/>
            <person name="Dixon D."/>
            <person name="Pyecroft S."/>
            <person name="Helgen K.M."/>
            <person name="Lesk A.M."/>
            <person name="Pringle T.H."/>
            <person name="Patterson N."/>
            <person name="Zhang Y."/>
            <person name="Kreiss A."/>
            <person name="Woods G.M."/>
            <person name="Jones M.E."/>
            <person name="Schuster S.C."/>
        </authorList>
    </citation>
    <scope>NUCLEOTIDE SEQUENCE [LARGE SCALE GENOMIC DNA]</scope>
</reference>
<dbReference type="Gene3D" id="3.60.21.10">
    <property type="match status" value="1"/>
</dbReference>
<dbReference type="AlphaFoldDB" id="A0A7N4P3P1"/>
<dbReference type="InterPro" id="IPR029052">
    <property type="entry name" value="Metallo-depent_PP-like"/>
</dbReference>
<reference evidence="1" key="3">
    <citation type="submission" date="2025-09" db="UniProtKB">
        <authorList>
            <consortium name="Ensembl"/>
        </authorList>
    </citation>
    <scope>IDENTIFICATION</scope>
</reference>
<dbReference type="InParanoid" id="A0A7N4P3P1"/>
<evidence type="ECO:0000313" key="2">
    <source>
        <dbReference type="Proteomes" id="UP000007648"/>
    </source>
</evidence>
<keyword evidence="2" id="KW-1185">Reference proteome</keyword>
<evidence type="ECO:0000313" key="1">
    <source>
        <dbReference type="Ensembl" id="ENSSHAP00000032138.1"/>
    </source>
</evidence>
<dbReference type="Proteomes" id="UP000007648">
    <property type="component" value="Unassembled WGS sequence"/>
</dbReference>
<dbReference type="InterPro" id="IPR000979">
    <property type="entry name" value="Phosphodiesterase_MJ0936/Vps29"/>
</dbReference>
<dbReference type="SUPFAM" id="SSF56300">
    <property type="entry name" value="Metallo-dependent phosphatases"/>
    <property type="match status" value="1"/>
</dbReference>
<protein>
    <submittedName>
        <fullName evidence="1">Uncharacterized protein</fullName>
    </submittedName>
</protein>
<dbReference type="PANTHER" id="PTHR11124">
    <property type="entry name" value="VACUOLAR SORTING PROTEIN VPS29"/>
    <property type="match status" value="1"/>
</dbReference>
<proteinExistence type="predicted"/>
<dbReference type="GeneTree" id="ENSGT00980000202649"/>
<sequence length="88" mass="10321">MLQIQREERIYRNKLKNLLILGKKIQHILCTGNLCTKEAYDYLKTLAADVHFVRGYFDENLNYLELLCVPNFSPSLTYLHPPPRSAPR</sequence>
<organism evidence="1 2">
    <name type="scientific">Sarcophilus harrisii</name>
    <name type="common">Tasmanian devil</name>
    <name type="synonym">Sarcophilus laniarius</name>
    <dbReference type="NCBI Taxonomy" id="9305"/>
    <lineage>
        <taxon>Eukaryota</taxon>
        <taxon>Metazoa</taxon>
        <taxon>Chordata</taxon>
        <taxon>Craniata</taxon>
        <taxon>Vertebrata</taxon>
        <taxon>Euteleostomi</taxon>
        <taxon>Mammalia</taxon>
        <taxon>Metatheria</taxon>
        <taxon>Dasyuromorphia</taxon>
        <taxon>Dasyuridae</taxon>
        <taxon>Sarcophilus</taxon>
    </lineage>
</organism>
<name>A0A7N4P3P1_SARHA</name>
<accession>A0A7N4P3P1</accession>